<feature type="domain" description="Protein kinase" evidence="4">
    <location>
        <begin position="309"/>
        <end position="580"/>
    </location>
</feature>
<comment type="subcellular location">
    <subcellularLocation>
        <location evidence="1">Membrane</location>
        <topology evidence="1">Single-pass type I membrane protein</topology>
    </subcellularLocation>
</comment>
<comment type="caution">
    <text evidence="5">The sequence shown here is derived from an EMBL/GenBank/DDBJ whole genome shotgun (WGS) entry which is preliminary data.</text>
</comment>
<dbReference type="Pfam" id="PF00069">
    <property type="entry name" value="Pkinase"/>
    <property type="match status" value="1"/>
</dbReference>
<dbReference type="InterPro" id="IPR011009">
    <property type="entry name" value="Kinase-like_dom_sf"/>
</dbReference>
<reference evidence="5 6" key="1">
    <citation type="journal article" date="2023" name="Plants (Basel)">
        <title>Bridging the Gap: Combining Genomics and Transcriptomics Approaches to Understand Stylosanthes scabra, an Orphan Legume from the Brazilian Caatinga.</title>
        <authorList>
            <person name="Ferreira-Neto J.R.C."/>
            <person name="da Silva M.D."/>
            <person name="Binneck E."/>
            <person name="de Melo N.F."/>
            <person name="da Silva R.H."/>
            <person name="de Melo A.L.T.M."/>
            <person name="Pandolfi V."/>
            <person name="Bustamante F.O."/>
            <person name="Brasileiro-Vidal A.C."/>
            <person name="Benko-Iseppon A.M."/>
        </authorList>
    </citation>
    <scope>NUCLEOTIDE SEQUENCE [LARGE SCALE GENOMIC DNA]</scope>
    <source>
        <tissue evidence="5">Leaves</tissue>
    </source>
</reference>
<dbReference type="PROSITE" id="PS50011">
    <property type="entry name" value="PROTEIN_KINASE_DOM"/>
    <property type="match status" value="1"/>
</dbReference>
<feature type="transmembrane region" description="Helical" evidence="3">
    <location>
        <begin position="37"/>
        <end position="56"/>
    </location>
</feature>
<dbReference type="Proteomes" id="UP001341840">
    <property type="component" value="Unassembled WGS sequence"/>
</dbReference>
<keyword evidence="3" id="KW-0812">Transmembrane</keyword>
<evidence type="ECO:0000313" key="6">
    <source>
        <dbReference type="Proteomes" id="UP001341840"/>
    </source>
</evidence>
<keyword evidence="3" id="KW-1133">Transmembrane helix</keyword>
<accession>A0ABU6QIE7</accession>
<dbReference type="PANTHER" id="PTHR48006">
    <property type="entry name" value="LEUCINE-RICH REPEAT-CONTAINING PROTEIN DDB_G0281931-RELATED"/>
    <property type="match status" value="1"/>
</dbReference>
<feature type="compositionally biased region" description="Low complexity" evidence="2">
    <location>
        <begin position="599"/>
        <end position="619"/>
    </location>
</feature>
<dbReference type="Gene3D" id="1.10.510.10">
    <property type="entry name" value="Transferase(Phosphotransferase) domain 1"/>
    <property type="match status" value="1"/>
</dbReference>
<dbReference type="EMBL" id="JASCZI010000359">
    <property type="protein sequence ID" value="MED6111297.1"/>
    <property type="molecule type" value="Genomic_DNA"/>
</dbReference>
<dbReference type="PROSITE" id="PS00108">
    <property type="entry name" value="PROTEIN_KINASE_ST"/>
    <property type="match status" value="1"/>
</dbReference>
<keyword evidence="6" id="KW-1185">Reference proteome</keyword>
<feature type="region of interest" description="Disordered" evidence="2">
    <location>
        <begin position="587"/>
        <end position="619"/>
    </location>
</feature>
<dbReference type="InterPro" id="IPR043891">
    <property type="entry name" value="SPARK"/>
</dbReference>
<organism evidence="5 6">
    <name type="scientific">Stylosanthes scabra</name>
    <dbReference type="NCBI Taxonomy" id="79078"/>
    <lineage>
        <taxon>Eukaryota</taxon>
        <taxon>Viridiplantae</taxon>
        <taxon>Streptophyta</taxon>
        <taxon>Embryophyta</taxon>
        <taxon>Tracheophyta</taxon>
        <taxon>Spermatophyta</taxon>
        <taxon>Magnoliopsida</taxon>
        <taxon>eudicotyledons</taxon>
        <taxon>Gunneridae</taxon>
        <taxon>Pentapetalae</taxon>
        <taxon>rosids</taxon>
        <taxon>fabids</taxon>
        <taxon>Fabales</taxon>
        <taxon>Fabaceae</taxon>
        <taxon>Papilionoideae</taxon>
        <taxon>50 kb inversion clade</taxon>
        <taxon>dalbergioids sensu lato</taxon>
        <taxon>Dalbergieae</taxon>
        <taxon>Pterocarpus clade</taxon>
        <taxon>Stylosanthes</taxon>
    </lineage>
</organism>
<sequence>MVARRDTKLLRLGEFYERNILTKNDYYKRFGVDMKTIFHSTGLSTFAFFVILTVFLDYSSLLVSTAPNDPSQVECALNVTRYPYLASFGECGAVQENISNWRADGFPATMCCRNALAALSEALATQNLLGPLFLSPTQWDNCSTLFYSQYKMPPNWCGFDALFMDKEIYHCSNLAMQAVVSMQQYQDTLKQCSHFDQPFVEACANCTSSILTLRDALMNGGNDDDANRAVCGVAALVAVAAGKHDDPNLADKVLRCLPPSPPKKPTLVVKYTYKKKKKPLKPFQLKEITSWAGLYCFTKEEIEKAMNYGDEKICLGRGSAGQVYRGVLPSGQLVAIKHLTKSSPSADSFTREIQGLSRLRHPNLVCLFGCCIEGDEKYLVYEFCANGNLAHHLLRKDGHLNWETRVKILRDCSFALKYLHHHIEGCVVHRDIKLTNILLTEEYQAKLSDFGLARMMGVEESKVFTDIRGTIGYMDPEYMSNAKLTCASDVYSFGIVALQILSGQKVIEMDLDARDQLTRKARDVSLGKRPLSDFEDPRLGGKVNTKDFESILHIAVLCVAKNGKSRPTIEVIFDELDTVYRDTRSRISAAKQGNNNKLPPSSSTPSSSSSAKSPKQISV</sequence>
<evidence type="ECO:0000256" key="3">
    <source>
        <dbReference type="SAM" id="Phobius"/>
    </source>
</evidence>
<dbReference type="Gene3D" id="3.30.200.20">
    <property type="entry name" value="Phosphorylase Kinase, domain 1"/>
    <property type="match status" value="1"/>
</dbReference>
<dbReference type="InterPro" id="IPR051824">
    <property type="entry name" value="LRR_Rcpt-Like_S/T_Kinase"/>
</dbReference>
<evidence type="ECO:0000256" key="1">
    <source>
        <dbReference type="ARBA" id="ARBA00004479"/>
    </source>
</evidence>
<dbReference type="InterPro" id="IPR000719">
    <property type="entry name" value="Prot_kinase_dom"/>
</dbReference>
<evidence type="ECO:0000313" key="5">
    <source>
        <dbReference type="EMBL" id="MED6111297.1"/>
    </source>
</evidence>
<dbReference type="InterPro" id="IPR008271">
    <property type="entry name" value="Ser/Thr_kinase_AS"/>
</dbReference>
<gene>
    <name evidence="5" type="ORF">PIB30_051151</name>
</gene>
<keyword evidence="3" id="KW-0472">Membrane</keyword>
<name>A0ABU6QIE7_9FABA</name>
<protein>
    <recommendedName>
        <fullName evidence="4">Protein kinase domain-containing protein</fullName>
    </recommendedName>
</protein>
<evidence type="ECO:0000256" key="2">
    <source>
        <dbReference type="SAM" id="MobiDB-lite"/>
    </source>
</evidence>
<dbReference type="Pfam" id="PF19160">
    <property type="entry name" value="SPARK"/>
    <property type="match status" value="1"/>
</dbReference>
<dbReference type="SUPFAM" id="SSF56112">
    <property type="entry name" value="Protein kinase-like (PK-like)"/>
    <property type="match status" value="1"/>
</dbReference>
<dbReference type="SMART" id="SM00220">
    <property type="entry name" value="S_TKc"/>
    <property type="match status" value="1"/>
</dbReference>
<evidence type="ECO:0000259" key="4">
    <source>
        <dbReference type="PROSITE" id="PS50011"/>
    </source>
</evidence>
<dbReference type="PANTHER" id="PTHR48006:SF92">
    <property type="entry name" value="LRR RECEPTOR-LIKE SERINE_THREONINE-PROTEIN KINASE GSO1"/>
    <property type="match status" value="1"/>
</dbReference>
<proteinExistence type="predicted"/>